<evidence type="ECO:0000313" key="1">
    <source>
        <dbReference type="EMBL" id="KOA43338.1"/>
    </source>
</evidence>
<proteinExistence type="predicted"/>
<dbReference type="RefSeq" id="WP_050825008.1">
    <property type="nucleotide sequence ID" value="NZ_AVQD01000001.1"/>
</dbReference>
<accession>A0A0L7B7W9</accession>
<comment type="caution">
    <text evidence="1">The sequence shown here is derived from an EMBL/GenBank/DDBJ whole genome shotgun (WGS) entry which is preliminary data.</text>
</comment>
<sequence length="87" mass="9977">MMSESNMKRWSKEAGVPATEIAALLGLSRASVTQKLNRKTEWQRRDCLILRDAWGLSADFVQDLVPYEAKFAESVRDHDRDHEEVSV</sequence>
<evidence type="ECO:0008006" key="3">
    <source>
        <dbReference type="Google" id="ProtNLM"/>
    </source>
</evidence>
<dbReference type="GO" id="GO:0003677">
    <property type="term" value="F:DNA binding"/>
    <property type="evidence" value="ECO:0007669"/>
    <property type="project" value="InterPro"/>
</dbReference>
<reference evidence="1 2" key="1">
    <citation type="journal article" date="2015" name="Int J Genomics">
        <title>Comparative Genomics Revealed Genetic Diversity and Species/Strain-Level Differences in Carbohydrate Metabolism of Three Probiotic Bifidobacterial Species.</title>
        <authorList>
            <person name="Odamaki T."/>
            <person name="Horigome A."/>
            <person name="Sugahara H."/>
            <person name="Hashikura N."/>
            <person name="Minami J."/>
            <person name="Xiao J.Z."/>
            <person name="Abe F."/>
        </authorList>
    </citation>
    <scope>NUCLEOTIDE SEQUENCE [LARGE SCALE GENOMIC DNA]</scope>
    <source>
        <strain evidence="1 2">MCC 1128</strain>
    </source>
</reference>
<protein>
    <recommendedName>
        <fullName evidence="3">XRE family transcriptional regulator</fullName>
    </recommendedName>
</protein>
<dbReference type="Proteomes" id="UP000037193">
    <property type="component" value="Unassembled WGS sequence"/>
</dbReference>
<dbReference type="PATRIC" id="fig|1365965.3.peg.20"/>
<dbReference type="AlphaFoldDB" id="A0A0L7B7W9"/>
<organism evidence="1 2">
    <name type="scientific">Bifidobacterium breve MCC 1128</name>
    <dbReference type="NCBI Taxonomy" id="1365965"/>
    <lineage>
        <taxon>Bacteria</taxon>
        <taxon>Bacillati</taxon>
        <taxon>Actinomycetota</taxon>
        <taxon>Actinomycetes</taxon>
        <taxon>Bifidobacteriales</taxon>
        <taxon>Bifidobacteriaceae</taxon>
        <taxon>Bifidobacterium</taxon>
    </lineage>
</organism>
<dbReference type="InterPro" id="IPR010982">
    <property type="entry name" value="Lambda_DNA-bd_dom_sf"/>
</dbReference>
<gene>
    <name evidence="1" type="ORF">BBM1128_00110</name>
</gene>
<dbReference type="EMBL" id="AVQD01000001">
    <property type="protein sequence ID" value="KOA43338.1"/>
    <property type="molecule type" value="Genomic_DNA"/>
</dbReference>
<dbReference type="SUPFAM" id="SSF47413">
    <property type="entry name" value="lambda repressor-like DNA-binding domains"/>
    <property type="match status" value="1"/>
</dbReference>
<evidence type="ECO:0000313" key="2">
    <source>
        <dbReference type="Proteomes" id="UP000037193"/>
    </source>
</evidence>
<name>A0A0L7B7W9_BIFBR</name>